<comment type="caution">
    <text evidence="2">The sequence shown here is derived from an EMBL/GenBank/DDBJ whole genome shotgun (WGS) entry which is preliminary data.</text>
</comment>
<organism evidence="2 3">
    <name type="scientific">Helcococcus bovis</name>
    <dbReference type="NCBI Taxonomy" id="3153252"/>
    <lineage>
        <taxon>Bacteria</taxon>
        <taxon>Bacillati</taxon>
        <taxon>Bacillota</taxon>
        <taxon>Tissierellia</taxon>
        <taxon>Tissierellales</taxon>
        <taxon>Peptoniphilaceae</taxon>
        <taxon>Helcococcus</taxon>
    </lineage>
</organism>
<evidence type="ECO:0000313" key="3">
    <source>
        <dbReference type="Proteomes" id="UP001629536"/>
    </source>
</evidence>
<keyword evidence="3" id="KW-1185">Reference proteome</keyword>
<protein>
    <submittedName>
        <fullName evidence="2">DUF2800 domain-containing protein</fullName>
    </submittedName>
</protein>
<dbReference type="Proteomes" id="UP001629536">
    <property type="component" value="Unassembled WGS sequence"/>
</dbReference>
<dbReference type="EMBL" id="JBFNFH010000003">
    <property type="protein sequence ID" value="MFM1524463.1"/>
    <property type="molecule type" value="Genomic_DNA"/>
</dbReference>
<evidence type="ECO:0000256" key="1">
    <source>
        <dbReference type="SAM" id="MobiDB-lite"/>
    </source>
</evidence>
<dbReference type="RefSeq" id="WP_408105070.1">
    <property type="nucleotide sequence ID" value="NZ_JBFNFH010000003.1"/>
</dbReference>
<dbReference type="InterPro" id="IPR021229">
    <property type="entry name" value="DUF2800"/>
</dbReference>
<evidence type="ECO:0000313" key="2">
    <source>
        <dbReference type="EMBL" id="MFM1524463.1"/>
    </source>
</evidence>
<name>A0ABW9F5T6_9FIRM</name>
<reference evidence="2 3" key="1">
    <citation type="journal article" date="2024" name="Front. Microbiol.">
        <title>Pangenomic and biochemical analyses of Helcococcus ovis reveal widespread tetracycline resistance and a novel bacterial species, Helcococcus bovis.</title>
        <authorList>
            <person name="Cunha F."/>
            <person name="Zhai Y."/>
            <person name="Casaro S."/>
            <person name="Jones K.L."/>
            <person name="Hernandez M."/>
            <person name="Bisinotto R.S."/>
            <person name="Kariyawasam S."/>
            <person name="Brown M.B."/>
            <person name="Phillips A."/>
            <person name="Jeong K.C."/>
            <person name="Galvao K.N."/>
        </authorList>
    </citation>
    <scope>NUCLEOTIDE SEQUENCE [LARGE SCALE GENOMIC DNA]</scope>
    <source>
        <strain evidence="2 3">KG197</strain>
    </source>
</reference>
<sequence>MSHALLSPSSSERWINSPASVKYQIIFEEESSPYAKEGTEAHKLSEFKLKESLGIDTSNPRKELEFYSKEMEECSDGYVEYIHEIMAGLEKPKVYVEEQLDLSMYIPESFGTADAIIVSEKELHIVDFKYGLGIQVSAEKNSQLMIYALGALYLFDEIFDIEKVTMHIYQPRRENISSYVAKPKELYKWADEILKPKANQAINGQGEFKDGPWMRFWPAKSRGRRRAEYVLECLKYDFKKPELLLDSEIEDILSIIPSLESFITDVKDYALKEAKLGKSWKDFKLVEGRATRKYEDEEKVIETVEKLGLDPYEKKLLGITKMTKLMGKEEFDKHLNPYITRPQGNPILVPRSDNRPEIGNVKNEFSKIEGD</sequence>
<accession>A0ABW9F5T6</accession>
<gene>
    <name evidence="2" type="ORF">ABGF40_02135</name>
</gene>
<proteinExistence type="predicted"/>
<dbReference type="Pfam" id="PF10926">
    <property type="entry name" value="DUF2800"/>
    <property type="match status" value="1"/>
</dbReference>
<feature type="region of interest" description="Disordered" evidence="1">
    <location>
        <begin position="342"/>
        <end position="371"/>
    </location>
</feature>